<evidence type="ECO:0000256" key="1">
    <source>
        <dbReference type="SAM" id="Coils"/>
    </source>
</evidence>
<dbReference type="EMBL" id="LNZB01000056">
    <property type="protein sequence ID" value="KTD75587.1"/>
    <property type="molecule type" value="Genomic_DNA"/>
</dbReference>
<organism evidence="3 4">
    <name type="scientific">Legionella waltersii</name>
    <dbReference type="NCBI Taxonomy" id="66969"/>
    <lineage>
        <taxon>Bacteria</taxon>
        <taxon>Pseudomonadati</taxon>
        <taxon>Pseudomonadota</taxon>
        <taxon>Gammaproteobacteria</taxon>
        <taxon>Legionellales</taxon>
        <taxon>Legionellaceae</taxon>
        <taxon>Legionella</taxon>
    </lineage>
</organism>
<dbReference type="PATRIC" id="fig|66969.6.peg.2733"/>
<dbReference type="GO" id="GO:0004222">
    <property type="term" value="F:metalloendopeptidase activity"/>
    <property type="evidence" value="ECO:0007669"/>
    <property type="project" value="TreeGrafter"/>
</dbReference>
<dbReference type="CDD" id="cd12797">
    <property type="entry name" value="M23_peptidase"/>
    <property type="match status" value="1"/>
</dbReference>
<feature type="coiled-coil region" evidence="1">
    <location>
        <begin position="217"/>
        <end position="251"/>
    </location>
</feature>
<sequence>MRLPNLIDKNTLKHTALGLMIGTILPVNLEAQPNQSSVTTTQNKIKQLDTQISNLKSTLAHATDRQGVLNKELSQTEKQIGDGVRKLSTIQNNIAIKEKTISDLQSKVTDLNKVLFTHQALLANQVQARYQMGEYQPLKWIINQDDPFKISRVLTYYQYMIKSREQLIEQIQTTTNEINANKDKLHKELSETQQLKFRLVQNQQQLEQHKQYHQALIHSLDNDIQNKKHTLQEFQKNKDNLSQLLKSLSQQSAMKNSKPFNQMHKKLPLPIHSTHRSLHRMNQGVTIFADEGSVVSAVYPGKVVFSDWLNGYGLLIIIDHGQGFMTLYAHNQSLFKQKGQFVQQNEQIATVGHTGGIKQNGLYFEIRQKGKAVNPLNWLS</sequence>
<dbReference type="OrthoDB" id="9784703at2"/>
<dbReference type="SUPFAM" id="SSF51261">
    <property type="entry name" value="Duplicated hybrid motif"/>
    <property type="match status" value="1"/>
</dbReference>
<keyword evidence="4" id="KW-1185">Reference proteome</keyword>
<gene>
    <name evidence="3" type="ORF">Lwal_2525</name>
</gene>
<reference evidence="3 4" key="1">
    <citation type="submission" date="2015-11" db="EMBL/GenBank/DDBJ databases">
        <title>Genomic analysis of 38 Legionella species identifies large and diverse effector repertoires.</title>
        <authorList>
            <person name="Burstein D."/>
            <person name="Amaro F."/>
            <person name="Zusman T."/>
            <person name="Lifshitz Z."/>
            <person name="Cohen O."/>
            <person name="Gilbert J.A."/>
            <person name="Pupko T."/>
            <person name="Shuman H.A."/>
            <person name="Segal G."/>
        </authorList>
    </citation>
    <scope>NUCLEOTIDE SEQUENCE [LARGE SCALE GENOMIC DNA]</scope>
    <source>
        <strain evidence="3 4">ATCC 51914</strain>
    </source>
</reference>
<protein>
    <submittedName>
        <fullName evidence="3">Peptidase, M23/M37 family</fullName>
    </submittedName>
</protein>
<dbReference type="PANTHER" id="PTHR21666">
    <property type="entry name" value="PEPTIDASE-RELATED"/>
    <property type="match status" value="1"/>
</dbReference>
<feature type="coiled-coil region" evidence="1">
    <location>
        <begin position="38"/>
        <end position="107"/>
    </location>
</feature>
<name>A0A0W1A3L0_9GAMM</name>
<evidence type="ECO:0000313" key="4">
    <source>
        <dbReference type="Proteomes" id="UP000054729"/>
    </source>
</evidence>
<comment type="caution">
    <text evidence="3">The sequence shown here is derived from an EMBL/GenBank/DDBJ whole genome shotgun (WGS) entry which is preliminary data.</text>
</comment>
<dbReference type="AlphaFoldDB" id="A0A0W1A3L0"/>
<dbReference type="RefSeq" id="WP_058481155.1">
    <property type="nucleotide sequence ID" value="NZ_CAAAIQ010000002.1"/>
</dbReference>
<dbReference type="Pfam" id="PF01551">
    <property type="entry name" value="Peptidase_M23"/>
    <property type="match status" value="1"/>
</dbReference>
<feature type="domain" description="M23ase beta-sheet core" evidence="2">
    <location>
        <begin position="281"/>
        <end position="375"/>
    </location>
</feature>
<dbReference type="Gene3D" id="6.10.250.3150">
    <property type="match status" value="1"/>
</dbReference>
<proteinExistence type="predicted"/>
<dbReference type="Proteomes" id="UP000054729">
    <property type="component" value="Unassembled WGS sequence"/>
</dbReference>
<dbReference type="InterPro" id="IPR050570">
    <property type="entry name" value="Cell_wall_metabolism_enzyme"/>
</dbReference>
<evidence type="ECO:0000259" key="2">
    <source>
        <dbReference type="Pfam" id="PF01551"/>
    </source>
</evidence>
<dbReference type="InterPro" id="IPR016047">
    <property type="entry name" value="M23ase_b-sheet_dom"/>
</dbReference>
<evidence type="ECO:0000313" key="3">
    <source>
        <dbReference type="EMBL" id="KTD75587.1"/>
    </source>
</evidence>
<dbReference type="InterPro" id="IPR011055">
    <property type="entry name" value="Dup_hybrid_motif"/>
</dbReference>
<dbReference type="PANTHER" id="PTHR21666:SF270">
    <property type="entry name" value="MUREIN HYDROLASE ACTIVATOR ENVC"/>
    <property type="match status" value="1"/>
</dbReference>
<accession>A0A0W1A3L0</accession>
<keyword evidence="1" id="KW-0175">Coiled coil</keyword>
<dbReference type="STRING" id="66969.Lwal_2525"/>
<dbReference type="Gene3D" id="2.70.70.10">
    <property type="entry name" value="Glucose Permease (Domain IIA)"/>
    <property type="match status" value="1"/>
</dbReference>